<dbReference type="InterPro" id="IPR009739">
    <property type="entry name" value="LprI-like_N"/>
</dbReference>
<keyword evidence="4" id="KW-1185">Reference proteome</keyword>
<feature type="domain" description="Lysozyme inhibitor LprI-like N-terminal" evidence="2">
    <location>
        <begin position="188"/>
        <end position="274"/>
    </location>
</feature>
<name>A0ABR7NPU3_9FIRM</name>
<protein>
    <submittedName>
        <fullName evidence="3">DUF1311 domain-containing protein</fullName>
    </submittedName>
</protein>
<comment type="caution">
    <text evidence="3">The sequence shown here is derived from an EMBL/GenBank/DDBJ whole genome shotgun (WGS) entry which is preliminary data.</text>
</comment>
<gene>
    <name evidence="3" type="ORF">H8708_02435</name>
</gene>
<sequence>MNRRNGMWLTVLCILAAGIFTTSVTSSFVRESTEAAMAAVTETEARGAQISVPREASVPEASLKALMDQADAGVRGKGGKAPQAAGGKEPGNLAPGARAALGSPETAVEEAEQEEAAEAGIQAAAEADAAVEETVKSPLDPAVPAEAVEASGQEAMEAKTVFTKDELDARLEKARELSWQYQGSVKDENAISAYAAAEQLWTLWDQELNLVYGSIRARMTEKEAETLRIAELEWMKERDQAAARAAEASPVPQNQTLESRRAMAEETRVRCYELMEEYEEILERMPDGAASE</sequence>
<feature type="region of interest" description="Disordered" evidence="1">
    <location>
        <begin position="241"/>
        <end position="263"/>
    </location>
</feature>
<evidence type="ECO:0000313" key="4">
    <source>
        <dbReference type="Proteomes" id="UP000647491"/>
    </source>
</evidence>
<dbReference type="Gene3D" id="1.20.1270.180">
    <property type="match status" value="1"/>
</dbReference>
<organism evidence="3 4">
    <name type="scientific">Enterocloster hominis</name>
    <name type="common">ex Liu et al. 2021</name>
    <dbReference type="NCBI Taxonomy" id="2763663"/>
    <lineage>
        <taxon>Bacteria</taxon>
        <taxon>Bacillati</taxon>
        <taxon>Bacillota</taxon>
        <taxon>Clostridia</taxon>
        <taxon>Lachnospirales</taxon>
        <taxon>Lachnospiraceae</taxon>
        <taxon>Enterocloster</taxon>
    </lineage>
</organism>
<dbReference type="PANTHER" id="PTHR39176:SF1">
    <property type="entry name" value="PERIPLASMIC PROTEIN"/>
    <property type="match status" value="1"/>
</dbReference>
<evidence type="ECO:0000313" key="3">
    <source>
        <dbReference type="EMBL" id="MBC8598094.1"/>
    </source>
</evidence>
<feature type="region of interest" description="Disordered" evidence="1">
    <location>
        <begin position="73"/>
        <end position="108"/>
    </location>
</feature>
<dbReference type="RefSeq" id="WP_262426842.1">
    <property type="nucleotide sequence ID" value="NZ_JACRTJ010000006.1"/>
</dbReference>
<reference evidence="3 4" key="1">
    <citation type="submission" date="2020-08" db="EMBL/GenBank/DDBJ databases">
        <title>Genome public.</title>
        <authorList>
            <person name="Liu C."/>
            <person name="Sun Q."/>
        </authorList>
    </citation>
    <scope>NUCLEOTIDE SEQUENCE [LARGE SCALE GENOMIC DNA]</scope>
    <source>
        <strain evidence="3 4">BX10</strain>
    </source>
</reference>
<evidence type="ECO:0000259" key="2">
    <source>
        <dbReference type="Pfam" id="PF07007"/>
    </source>
</evidence>
<feature type="compositionally biased region" description="Low complexity" evidence="1">
    <location>
        <begin position="80"/>
        <end position="91"/>
    </location>
</feature>
<dbReference type="Proteomes" id="UP000647491">
    <property type="component" value="Unassembled WGS sequence"/>
</dbReference>
<accession>A0ABR7NPU3</accession>
<evidence type="ECO:0000256" key="1">
    <source>
        <dbReference type="SAM" id="MobiDB-lite"/>
    </source>
</evidence>
<dbReference type="Pfam" id="PF07007">
    <property type="entry name" value="LprI"/>
    <property type="match status" value="1"/>
</dbReference>
<proteinExistence type="predicted"/>
<dbReference type="PANTHER" id="PTHR39176">
    <property type="entry name" value="PERIPLASMIC PROTEIN-RELATED"/>
    <property type="match status" value="1"/>
</dbReference>
<dbReference type="EMBL" id="JACRTJ010000006">
    <property type="protein sequence ID" value="MBC8598094.1"/>
    <property type="molecule type" value="Genomic_DNA"/>
</dbReference>